<dbReference type="InterPro" id="IPR004378">
    <property type="entry name" value="F420H2_quin_Rdtase"/>
</dbReference>
<evidence type="ECO:0000313" key="2">
    <source>
        <dbReference type="Proteomes" id="UP001165270"/>
    </source>
</evidence>
<accession>A0ABS9XKM7</accession>
<dbReference type="RefSeq" id="WP_242711033.1">
    <property type="nucleotide sequence ID" value="NZ_JALDAX010000008.1"/>
</dbReference>
<dbReference type="InterPro" id="IPR012349">
    <property type="entry name" value="Split_barrel_FMN-bd"/>
</dbReference>
<keyword evidence="2" id="KW-1185">Reference proteome</keyword>
<dbReference type="Proteomes" id="UP001165270">
    <property type="component" value="Unassembled WGS sequence"/>
</dbReference>
<dbReference type="EMBL" id="JALDAX010000008">
    <property type="protein sequence ID" value="MCI3242553.1"/>
    <property type="molecule type" value="Genomic_DNA"/>
</dbReference>
<proteinExistence type="predicted"/>
<gene>
    <name evidence="1" type="ORF">MQN93_22785</name>
</gene>
<name>A0ABS9XKM7_9ACTN</name>
<sequence>MADRTYLKPPWMQQHVGNRLAPLFGRSMVSRLSVRGRTSGRWRTVPVAVLDHEGERYLVSYRGLSDWALNLRATPECRLTVRGRTEELTTEEVPEAERPPIMAAYREKFGSMPTVSSVLTALPDPADHPVFRLRSRG</sequence>
<evidence type="ECO:0000313" key="1">
    <source>
        <dbReference type="EMBL" id="MCI3242553.1"/>
    </source>
</evidence>
<dbReference type="Pfam" id="PF04075">
    <property type="entry name" value="F420H2_quin_red"/>
    <property type="match status" value="1"/>
</dbReference>
<reference evidence="1" key="1">
    <citation type="submission" date="2022-03" db="EMBL/GenBank/DDBJ databases">
        <title>Streptomyces 7R015 and 7R016 isolated from Barleria lupulina in Thailand.</title>
        <authorList>
            <person name="Kanchanasin P."/>
            <person name="Phongsopitanun W."/>
            <person name="Tanasupawat S."/>
        </authorList>
    </citation>
    <scope>NUCLEOTIDE SEQUENCE</scope>
    <source>
        <strain evidence="1">7R016</strain>
    </source>
</reference>
<comment type="caution">
    <text evidence="1">The sequence shown here is derived from an EMBL/GenBank/DDBJ whole genome shotgun (WGS) entry which is preliminary data.</text>
</comment>
<dbReference type="Gene3D" id="2.30.110.10">
    <property type="entry name" value="Electron Transport, Fmn-binding Protein, Chain A"/>
    <property type="match status" value="1"/>
</dbReference>
<organism evidence="1 2">
    <name type="scientific">Streptomyces spinosisporus</name>
    <dbReference type="NCBI Taxonomy" id="2927582"/>
    <lineage>
        <taxon>Bacteria</taxon>
        <taxon>Bacillati</taxon>
        <taxon>Actinomycetota</taxon>
        <taxon>Actinomycetes</taxon>
        <taxon>Kitasatosporales</taxon>
        <taxon>Streptomycetaceae</taxon>
        <taxon>Streptomyces</taxon>
    </lineage>
</organism>
<dbReference type="NCBIfam" id="TIGR00026">
    <property type="entry name" value="hi_GC_TIGR00026"/>
    <property type="match status" value="1"/>
</dbReference>
<dbReference type="SUPFAM" id="SSF50475">
    <property type="entry name" value="FMN-binding split barrel"/>
    <property type="match status" value="1"/>
</dbReference>
<protein>
    <submittedName>
        <fullName evidence="1">Nitroreductase family deazaflavin-dependent oxidoreductase</fullName>
    </submittedName>
</protein>